<dbReference type="Pfam" id="PF01740">
    <property type="entry name" value="STAS"/>
    <property type="match status" value="1"/>
</dbReference>
<evidence type="ECO:0000313" key="4">
    <source>
        <dbReference type="EMBL" id="KAA6187755.1"/>
    </source>
</evidence>
<dbReference type="GO" id="GO:0043856">
    <property type="term" value="F:anti-sigma factor antagonist activity"/>
    <property type="evidence" value="ECO:0007669"/>
    <property type="project" value="InterPro"/>
</dbReference>
<dbReference type="PANTHER" id="PTHR33495">
    <property type="entry name" value="ANTI-SIGMA FACTOR ANTAGONIST TM_1081-RELATED-RELATED"/>
    <property type="match status" value="1"/>
</dbReference>
<dbReference type="OrthoDB" id="280847at2"/>
<dbReference type="CDD" id="cd07043">
    <property type="entry name" value="STAS_anti-anti-sigma_factors"/>
    <property type="match status" value="1"/>
</dbReference>
<evidence type="ECO:0000256" key="2">
    <source>
        <dbReference type="RuleBase" id="RU003749"/>
    </source>
</evidence>
<feature type="domain" description="STAS" evidence="3">
    <location>
        <begin position="1"/>
        <end position="109"/>
    </location>
</feature>
<protein>
    <recommendedName>
        <fullName evidence="2">Anti-sigma factor antagonist</fullName>
    </recommendedName>
</protein>
<dbReference type="Gene3D" id="3.30.750.24">
    <property type="entry name" value="STAS domain"/>
    <property type="match status" value="1"/>
</dbReference>
<dbReference type="NCBIfam" id="TIGR00377">
    <property type="entry name" value="ant_ant_sig"/>
    <property type="match status" value="1"/>
</dbReference>
<comment type="caution">
    <text evidence="4">The sequence shown here is derived from an EMBL/GenBank/DDBJ whole genome shotgun (WGS) entry which is preliminary data.</text>
</comment>
<proteinExistence type="inferred from homology"/>
<comment type="similarity">
    <text evidence="1 2">Belongs to the anti-sigma-factor antagonist family.</text>
</comment>
<dbReference type="InterPro" id="IPR003658">
    <property type="entry name" value="Anti-sigma_ant"/>
</dbReference>
<organism evidence="4 5">
    <name type="scientific">Thiohalocapsa marina</name>
    <dbReference type="NCBI Taxonomy" id="424902"/>
    <lineage>
        <taxon>Bacteria</taxon>
        <taxon>Pseudomonadati</taxon>
        <taxon>Pseudomonadota</taxon>
        <taxon>Gammaproteobacteria</taxon>
        <taxon>Chromatiales</taxon>
        <taxon>Chromatiaceae</taxon>
        <taxon>Thiohalocapsa</taxon>
    </lineage>
</organism>
<dbReference type="EMBL" id="VWXX01000001">
    <property type="protein sequence ID" value="KAA6187755.1"/>
    <property type="molecule type" value="Genomic_DNA"/>
</dbReference>
<dbReference type="RefSeq" id="WP_150089311.1">
    <property type="nucleotide sequence ID" value="NZ_VWXX01000001.1"/>
</dbReference>
<dbReference type="PROSITE" id="PS50801">
    <property type="entry name" value="STAS"/>
    <property type="match status" value="1"/>
</dbReference>
<dbReference type="SUPFAM" id="SSF52091">
    <property type="entry name" value="SpoIIaa-like"/>
    <property type="match status" value="1"/>
</dbReference>
<dbReference type="InterPro" id="IPR002645">
    <property type="entry name" value="STAS_dom"/>
</dbReference>
<accession>A0A5M8FVD8</accession>
<sequence>MNVSEEKIDNALVLKVSGRIDSSTAPDLQTHLMDCIGRAPTILIDLAETDYMSSAGLRVILMGAKTCKKDARQFGLCCLQESVHEVFEISGFLSIIQAFATREEALQALAG</sequence>
<reference evidence="4 5" key="1">
    <citation type="submission" date="2019-09" db="EMBL/GenBank/DDBJ databases">
        <title>Whole-genome sequence of the purple sulfur bacterium Thiohalocapsa marina DSM 19078.</title>
        <authorList>
            <person name="Kyndt J.A."/>
            <person name="Meyer T.E."/>
        </authorList>
    </citation>
    <scope>NUCLEOTIDE SEQUENCE [LARGE SCALE GENOMIC DNA]</scope>
    <source>
        <strain evidence="4 5">DSM 19078</strain>
    </source>
</reference>
<dbReference type="Proteomes" id="UP000322981">
    <property type="component" value="Unassembled WGS sequence"/>
</dbReference>
<dbReference type="AlphaFoldDB" id="A0A5M8FVD8"/>
<keyword evidence="5" id="KW-1185">Reference proteome</keyword>
<evidence type="ECO:0000256" key="1">
    <source>
        <dbReference type="ARBA" id="ARBA00009013"/>
    </source>
</evidence>
<name>A0A5M8FVD8_9GAMM</name>
<dbReference type="InterPro" id="IPR036513">
    <property type="entry name" value="STAS_dom_sf"/>
</dbReference>
<evidence type="ECO:0000259" key="3">
    <source>
        <dbReference type="PROSITE" id="PS50801"/>
    </source>
</evidence>
<evidence type="ECO:0000313" key="5">
    <source>
        <dbReference type="Proteomes" id="UP000322981"/>
    </source>
</evidence>
<gene>
    <name evidence="4" type="ORF">F2Q65_00480</name>
</gene>